<gene>
    <name evidence="5" type="ORF">LARV_00411</name>
</gene>
<sequence length="271" mass="30223">MSDDVSDIAAYYSSDPTREHTRLERHQLEYELTWRYLERYLPAQGSILEVGAATGRYTLELTRRGYAVTAVDLSADLLDACRQNLERAGLAARVTFALADARDLSAVPGTDFDAALLMGPLYHLILESDRRIALRQVYDRLKPGGLLVSAFISRLGILGDLMKDLPEWIDDPREVHALLEVGHRPDDASRSGFRGYFARSEEITPLHESAGFETLALAGSEPAISADDESYNRLEGERRRCWLDLLYAVSTEPSILAASRHLLYVGRKPAA</sequence>
<dbReference type="GO" id="GO:0032259">
    <property type="term" value="P:methylation"/>
    <property type="evidence" value="ECO:0007669"/>
    <property type="project" value="UniProtKB-KW"/>
</dbReference>
<dbReference type="PANTHER" id="PTHR43464">
    <property type="entry name" value="METHYLTRANSFERASE"/>
    <property type="match status" value="1"/>
</dbReference>
<accession>A0A0S7BDW7</accession>
<evidence type="ECO:0000256" key="3">
    <source>
        <dbReference type="ARBA" id="ARBA00022691"/>
    </source>
</evidence>
<reference evidence="5" key="1">
    <citation type="submission" date="2015-07" db="EMBL/GenBank/DDBJ databases">
        <title>Draft Genome Sequences of Anaerolinea thermolimosa IMO-1, Bellilinea caldifistulae GOMI-1, Leptolinea tardivitalis YMTK-2, Levilinea saccharolytica KIBI-1,Longilinea arvoryzae KOME-1, Previously Described as Members of the Anaerolineaceae (Chloroflexi).</title>
        <authorList>
            <person name="Sekiguchi Y."/>
            <person name="Ohashi A."/>
            <person name="Matsuura N."/>
            <person name="Tourlousse M.D."/>
        </authorList>
    </citation>
    <scope>NUCLEOTIDE SEQUENCE [LARGE SCALE GENOMIC DNA]</scope>
    <source>
        <strain evidence="5">KOME-1</strain>
    </source>
</reference>
<dbReference type="PANTHER" id="PTHR43464:SF19">
    <property type="entry name" value="UBIQUINONE BIOSYNTHESIS O-METHYLTRANSFERASE, MITOCHONDRIAL"/>
    <property type="match status" value="1"/>
</dbReference>
<dbReference type="GO" id="GO:0008168">
    <property type="term" value="F:methyltransferase activity"/>
    <property type="evidence" value="ECO:0007669"/>
    <property type="project" value="UniProtKB-KW"/>
</dbReference>
<dbReference type="SUPFAM" id="SSF53335">
    <property type="entry name" value="S-adenosyl-L-methionine-dependent methyltransferases"/>
    <property type="match status" value="1"/>
</dbReference>
<dbReference type="AlphaFoldDB" id="A0A0S7BDW7"/>
<proteinExistence type="predicted"/>
<dbReference type="Gene3D" id="3.40.50.150">
    <property type="entry name" value="Vaccinia Virus protein VP39"/>
    <property type="match status" value="1"/>
</dbReference>
<dbReference type="CDD" id="cd02440">
    <property type="entry name" value="AdoMet_MTases"/>
    <property type="match status" value="1"/>
</dbReference>
<organism evidence="5">
    <name type="scientific">Longilinea arvoryzae</name>
    <dbReference type="NCBI Taxonomy" id="360412"/>
    <lineage>
        <taxon>Bacteria</taxon>
        <taxon>Bacillati</taxon>
        <taxon>Chloroflexota</taxon>
        <taxon>Anaerolineae</taxon>
        <taxon>Anaerolineales</taxon>
        <taxon>Anaerolineaceae</taxon>
        <taxon>Longilinea</taxon>
    </lineage>
</organism>
<dbReference type="InterPro" id="IPR029063">
    <property type="entry name" value="SAM-dependent_MTases_sf"/>
</dbReference>
<dbReference type="STRING" id="360412.LARV_00411"/>
<keyword evidence="6" id="KW-1185">Reference proteome</keyword>
<keyword evidence="3" id="KW-0949">S-adenosyl-L-methionine</keyword>
<dbReference type="Pfam" id="PF13649">
    <property type="entry name" value="Methyltransf_25"/>
    <property type="match status" value="1"/>
</dbReference>
<name>A0A0S7BDW7_9CHLR</name>
<keyword evidence="2 5" id="KW-0808">Transferase</keyword>
<evidence type="ECO:0000313" key="6">
    <source>
        <dbReference type="Proteomes" id="UP000055060"/>
    </source>
</evidence>
<evidence type="ECO:0000256" key="2">
    <source>
        <dbReference type="ARBA" id="ARBA00022679"/>
    </source>
</evidence>
<dbReference type="Proteomes" id="UP000055060">
    <property type="component" value="Unassembled WGS sequence"/>
</dbReference>
<evidence type="ECO:0000313" key="5">
    <source>
        <dbReference type="EMBL" id="GAP12675.1"/>
    </source>
</evidence>
<feature type="domain" description="Methyltransferase" evidence="4">
    <location>
        <begin position="47"/>
        <end position="145"/>
    </location>
</feature>
<protein>
    <submittedName>
        <fullName evidence="5">Protein containg methyltransferase domain</fullName>
    </submittedName>
</protein>
<keyword evidence="1 5" id="KW-0489">Methyltransferase</keyword>
<dbReference type="InterPro" id="IPR041698">
    <property type="entry name" value="Methyltransf_25"/>
</dbReference>
<dbReference type="EMBL" id="DF967972">
    <property type="protein sequence ID" value="GAP12675.1"/>
    <property type="molecule type" value="Genomic_DNA"/>
</dbReference>
<evidence type="ECO:0000256" key="1">
    <source>
        <dbReference type="ARBA" id="ARBA00022603"/>
    </source>
</evidence>
<evidence type="ECO:0000259" key="4">
    <source>
        <dbReference type="Pfam" id="PF13649"/>
    </source>
</evidence>